<keyword evidence="6 8" id="KW-1133">Transmembrane helix</keyword>
<gene>
    <name evidence="10" type="ORF">COX08_03575</name>
</gene>
<comment type="caution">
    <text evidence="10">The sequence shown here is derived from an EMBL/GenBank/DDBJ whole genome shotgun (WGS) entry which is preliminary data.</text>
</comment>
<sequence length="146" mass="16932">MYSKNDTWLVVGKIIKIIKDHKLLLLSIAYLSTRLFNLTLLPIFNDEAIYLDWGYREISTGDLFLSLFDGKQPLLMWFFGLTQLIIKDPLWAGRLVSVFFGLLTLIGLWLLTVKLFNKKIALLTGIFYITCPLMLFYDRQALMESS</sequence>
<accession>A0A2H0B5R4</accession>
<comment type="subcellular location">
    <subcellularLocation>
        <location evidence="1">Cell membrane</location>
        <topology evidence="1">Multi-pass membrane protein</topology>
    </subcellularLocation>
</comment>
<evidence type="ECO:0000256" key="1">
    <source>
        <dbReference type="ARBA" id="ARBA00004651"/>
    </source>
</evidence>
<evidence type="ECO:0000256" key="8">
    <source>
        <dbReference type="SAM" id="Phobius"/>
    </source>
</evidence>
<feature type="non-terminal residue" evidence="10">
    <location>
        <position position="146"/>
    </location>
</feature>
<name>A0A2H0B5R4_9BACT</name>
<keyword evidence="5 8" id="KW-0812">Transmembrane</keyword>
<dbReference type="GO" id="GO:0016763">
    <property type="term" value="F:pentosyltransferase activity"/>
    <property type="evidence" value="ECO:0007669"/>
    <property type="project" value="TreeGrafter"/>
</dbReference>
<feature type="transmembrane region" description="Helical" evidence="8">
    <location>
        <begin position="23"/>
        <end position="44"/>
    </location>
</feature>
<organism evidence="10 11">
    <name type="scientific">Candidatus Beckwithbacteria bacterium CG23_combo_of_CG06-09_8_20_14_all_34_8</name>
    <dbReference type="NCBI Taxonomy" id="1974497"/>
    <lineage>
        <taxon>Bacteria</taxon>
        <taxon>Candidatus Beckwithiibacteriota</taxon>
    </lineage>
</organism>
<dbReference type="PANTHER" id="PTHR33908:SF11">
    <property type="entry name" value="MEMBRANE PROTEIN"/>
    <property type="match status" value="1"/>
</dbReference>
<evidence type="ECO:0000256" key="7">
    <source>
        <dbReference type="ARBA" id="ARBA00023136"/>
    </source>
</evidence>
<evidence type="ECO:0000256" key="6">
    <source>
        <dbReference type="ARBA" id="ARBA00022989"/>
    </source>
</evidence>
<dbReference type="InterPro" id="IPR038731">
    <property type="entry name" value="RgtA/B/C-like"/>
</dbReference>
<evidence type="ECO:0000256" key="2">
    <source>
        <dbReference type="ARBA" id="ARBA00022475"/>
    </source>
</evidence>
<protein>
    <recommendedName>
        <fullName evidence="9">Glycosyltransferase RgtA/B/C/D-like domain-containing protein</fullName>
    </recommendedName>
</protein>
<dbReference type="Pfam" id="PF13231">
    <property type="entry name" value="PMT_2"/>
    <property type="match status" value="1"/>
</dbReference>
<dbReference type="GO" id="GO:0009103">
    <property type="term" value="P:lipopolysaccharide biosynthetic process"/>
    <property type="evidence" value="ECO:0007669"/>
    <property type="project" value="UniProtKB-ARBA"/>
</dbReference>
<feature type="transmembrane region" description="Helical" evidence="8">
    <location>
        <begin position="91"/>
        <end position="113"/>
    </location>
</feature>
<keyword evidence="3" id="KW-0328">Glycosyltransferase</keyword>
<evidence type="ECO:0000313" key="11">
    <source>
        <dbReference type="Proteomes" id="UP000229459"/>
    </source>
</evidence>
<dbReference type="AlphaFoldDB" id="A0A2H0B5R4"/>
<reference evidence="10 11" key="1">
    <citation type="submission" date="2017-09" db="EMBL/GenBank/DDBJ databases">
        <title>Depth-based differentiation of microbial function through sediment-hosted aquifers and enrichment of novel symbionts in the deep terrestrial subsurface.</title>
        <authorList>
            <person name="Probst A.J."/>
            <person name="Ladd B."/>
            <person name="Jarett J.K."/>
            <person name="Geller-Mcgrath D.E."/>
            <person name="Sieber C.M."/>
            <person name="Emerson J.B."/>
            <person name="Anantharaman K."/>
            <person name="Thomas B.C."/>
            <person name="Malmstrom R."/>
            <person name="Stieglmeier M."/>
            <person name="Klingl A."/>
            <person name="Woyke T."/>
            <person name="Ryan C.M."/>
            <person name="Banfield J.F."/>
        </authorList>
    </citation>
    <scope>NUCLEOTIDE SEQUENCE [LARGE SCALE GENOMIC DNA]</scope>
    <source>
        <strain evidence="10">CG23_combo_of_CG06-09_8_20_14_all_34_8</strain>
    </source>
</reference>
<dbReference type="EMBL" id="PCSR01000086">
    <property type="protein sequence ID" value="PIP52974.1"/>
    <property type="molecule type" value="Genomic_DNA"/>
</dbReference>
<dbReference type="InterPro" id="IPR050297">
    <property type="entry name" value="LipidA_mod_glycosyltrf_83"/>
</dbReference>
<proteinExistence type="predicted"/>
<evidence type="ECO:0000256" key="5">
    <source>
        <dbReference type="ARBA" id="ARBA00022692"/>
    </source>
</evidence>
<evidence type="ECO:0000256" key="4">
    <source>
        <dbReference type="ARBA" id="ARBA00022679"/>
    </source>
</evidence>
<keyword evidence="2" id="KW-1003">Cell membrane</keyword>
<dbReference type="Proteomes" id="UP000229459">
    <property type="component" value="Unassembled WGS sequence"/>
</dbReference>
<dbReference type="GO" id="GO:0005886">
    <property type="term" value="C:plasma membrane"/>
    <property type="evidence" value="ECO:0007669"/>
    <property type="project" value="UniProtKB-SubCell"/>
</dbReference>
<keyword evidence="4" id="KW-0808">Transferase</keyword>
<keyword evidence="7 8" id="KW-0472">Membrane</keyword>
<evidence type="ECO:0000313" key="10">
    <source>
        <dbReference type="EMBL" id="PIP52974.1"/>
    </source>
</evidence>
<evidence type="ECO:0000259" key="9">
    <source>
        <dbReference type="Pfam" id="PF13231"/>
    </source>
</evidence>
<dbReference type="PANTHER" id="PTHR33908">
    <property type="entry name" value="MANNOSYLTRANSFERASE YKCB-RELATED"/>
    <property type="match status" value="1"/>
</dbReference>
<feature type="domain" description="Glycosyltransferase RgtA/B/C/D-like" evidence="9">
    <location>
        <begin position="73"/>
        <end position="137"/>
    </location>
</feature>
<feature type="transmembrane region" description="Helical" evidence="8">
    <location>
        <begin position="120"/>
        <end position="137"/>
    </location>
</feature>
<evidence type="ECO:0000256" key="3">
    <source>
        <dbReference type="ARBA" id="ARBA00022676"/>
    </source>
</evidence>